<dbReference type="Proteomes" id="UP000697127">
    <property type="component" value="Unassembled WGS sequence"/>
</dbReference>
<dbReference type="PANTHER" id="PTHR43690:SF18">
    <property type="entry name" value="INSULIN-DEGRADING ENZYME-RELATED"/>
    <property type="match status" value="1"/>
</dbReference>
<evidence type="ECO:0000256" key="7">
    <source>
        <dbReference type="RuleBase" id="RU004447"/>
    </source>
</evidence>
<evidence type="ECO:0000259" key="10">
    <source>
        <dbReference type="Pfam" id="PF16187"/>
    </source>
</evidence>
<evidence type="ECO:0000256" key="3">
    <source>
        <dbReference type="ARBA" id="ARBA00022723"/>
    </source>
</evidence>
<evidence type="ECO:0000256" key="2">
    <source>
        <dbReference type="ARBA" id="ARBA00022670"/>
    </source>
</evidence>
<dbReference type="InterPro" id="IPR011765">
    <property type="entry name" value="Pept_M16_N"/>
</dbReference>
<dbReference type="InterPro" id="IPR050626">
    <property type="entry name" value="Peptidase_M16"/>
</dbReference>
<evidence type="ECO:0000256" key="1">
    <source>
        <dbReference type="ARBA" id="ARBA00007261"/>
    </source>
</evidence>
<dbReference type="PANTHER" id="PTHR43690">
    <property type="entry name" value="NARDILYSIN"/>
    <property type="match status" value="1"/>
</dbReference>
<keyword evidence="13" id="KW-1185">Reference proteome</keyword>
<dbReference type="InterPro" id="IPR001431">
    <property type="entry name" value="Pept_M16_Zn_BS"/>
</dbReference>
<dbReference type="AlphaFoldDB" id="A0A9P6WME1"/>
<dbReference type="FunFam" id="3.30.830.10:FF:000005">
    <property type="entry name" value="nardilysin isoform X1"/>
    <property type="match status" value="1"/>
</dbReference>
<dbReference type="Pfam" id="PF05193">
    <property type="entry name" value="Peptidase_M16_C"/>
    <property type="match status" value="1"/>
</dbReference>
<evidence type="ECO:0000256" key="6">
    <source>
        <dbReference type="ARBA" id="ARBA00023049"/>
    </source>
</evidence>
<evidence type="ECO:0000259" key="8">
    <source>
        <dbReference type="Pfam" id="PF00675"/>
    </source>
</evidence>
<evidence type="ECO:0000256" key="5">
    <source>
        <dbReference type="ARBA" id="ARBA00022833"/>
    </source>
</evidence>
<dbReference type="PROSITE" id="PS00143">
    <property type="entry name" value="INSULINASE"/>
    <property type="match status" value="1"/>
</dbReference>
<dbReference type="Pfam" id="PF16187">
    <property type="entry name" value="Peptidase_M16_M"/>
    <property type="match status" value="1"/>
</dbReference>
<dbReference type="InterPro" id="IPR032632">
    <property type="entry name" value="Peptidase_M16_M"/>
</dbReference>
<dbReference type="OrthoDB" id="952271at2759"/>
<dbReference type="InterPro" id="IPR054734">
    <property type="entry name" value="PqqF-like_C_4"/>
</dbReference>
<evidence type="ECO:0000256" key="4">
    <source>
        <dbReference type="ARBA" id="ARBA00022801"/>
    </source>
</evidence>
<dbReference type="GO" id="GO:0043171">
    <property type="term" value="P:peptide catabolic process"/>
    <property type="evidence" value="ECO:0007669"/>
    <property type="project" value="TreeGrafter"/>
</dbReference>
<proteinExistence type="inferred from homology"/>
<dbReference type="GO" id="GO:0046872">
    <property type="term" value="F:metal ion binding"/>
    <property type="evidence" value="ECO:0007669"/>
    <property type="project" value="UniProtKB-KW"/>
</dbReference>
<dbReference type="GO" id="GO:0005829">
    <property type="term" value="C:cytosol"/>
    <property type="evidence" value="ECO:0007669"/>
    <property type="project" value="TreeGrafter"/>
</dbReference>
<dbReference type="GO" id="GO:0005739">
    <property type="term" value="C:mitochondrion"/>
    <property type="evidence" value="ECO:0007669"/>
    <property type="project" value="TreeGrafter"/>
</dbReference>
<feature type="domain" description="Coenzyme PQQ synthesis protein F-like C-terminal lobe" evidence="11">
    <location>
        <begin position="804"/>
        <end position="903"/>
    </location>
</feature>
<keyword evidence="4" id="KW-0378">Hydrolase</keyword>
<dbReference type="InterPro" id="IPR007863">
    <property type="entry name" value="Peptidase_M16_C"/>
</dbReference>
<protein>
    <submittedName>
        <fullName evidence="12">Insulinase (Peptidase M16)</fullName>
    </submittedName>
</protein>
<keyword evidence="2" id="KW-0645">Protease</keyword>
<feature type="domain" description="Peptidase M16 middle/third" evidence="10">
    <location>
        <begin position="381"/>
        <end position="692"/>
    </location>
</feature>
<dbReference type="GO" id="GO:0051603">
    <property type="term" value="P:proteolysis involved in protein catabolic process"/>
    <property type="evidence" value="ECO:0007669"/>
    <property type="project" value="TreeGrafter"/>
</dbReference>
<dbReference type="Gene3D" id="3.30.830.10">
    <property type="entry name" value="Metalloenzyme, LuxS/M16 peptidase-like"/>
    <property type="match status" value="4"/>
</dbReference>
<evidence type="ECO:0000313" key="12">
    <source>
        <dbReference type="EMBL" id="KAG0688792.1"/>
    </source>
</evidence>
<feature type="domain" description="Peptidase M16 N-terminal" evidence="8">
    <location>
        <begin position="34"/>
        <end position="165"/>
    </location>
</feature>
<reference evidence="12" key="1">
    <citation type="submission" date="2020-11" db="EMBL/GenBank/DDBJ databases">
        <title>Kefir isolates.</title>
        <authorList>
            <person name="Marcisauskas S."/>
            <person name="Kim Y."/>
            <person name="Blasche S."/>
        </authorList>
    </citation>
    <scope>NUCLEOTIDE SEQUENCE</scope>
    <source>
        <strain evidence="12">Olga-1</strain>
    </source>
</reference>
<feature type="domain" description="Peptidase M16 C-terminal" evidence="9">
    <location>
        <begin position="196"/>
        <end position="373"/>
    </location>
</feature>
<keyword evidence="6" id="KW-0482">Metalloprotease</keyword>
<dbReference type="EMBL" id="PUHW01000122">
    <property type="protein sequence ID" value="KAG0688792.1"/>
    <property type="molecule type" value="Genomic_DNA"/>
</dbReference>
<evidence type="ECO:0000313" key="13">
    <source>
        <dbReference type="Proteomes" id="UP000697127"/>
    </source>
</evidence>
<evidence type="ECO:0000259" key="11">
    <source>
        <dbReference type="Pfam" id="PF22456"/>
    </source>
</evidence>
<dbReference type="Pfam" id="PF00675">
    <property type="entry name" value="Peptidase_M16"/>
    <property type="match status" value="1"/>
</dbReference>
<comment type="similarity">
    <text evidence="1 7">Belongs to the peptidase M16 family.</text>
</comment>
<keyword evidence="3" id="KW-0479">Metal-binding</keyword>
<accession>A0A9P6WME1</accession>
<dbReference type="FunFam" id="3.30.830.10:FF:000004">
    <property type="entry name" value="Putative insulin-degrading enzyme"/>
    <property type="match status" value="1"/>
</dbReference>
<gene>
    <name evidence="12" type="primary">IDE1</name>
    <name evidence="12" type="ORF">C6P40_000523</name>
</gene>
<sequence>MSYSIIADNDSIIKPDTDDRNYRIIKLDNQLTALLINDPTTDKSAAALDVNVGSYNDPKNLPGLAHFCEHLLFLGTKKYPLENDYNSYLSQNSGYSNAFTSSLHTNYYFEIKNDALKGALDRFSQFFIDPLFSPSGKDREINAVDSENKKNLQSDTWRLYQLSKSSTSLNHPHNGFSTGNKSTLGEIPLENNLNVRDELLKFHSNNYSSNIMCISILSNESLDTLTNWTVEMFSTIENKSLKKPIYLSSPFNSSNYINKLYKIKPITEIRNLQLSFPIPSTSQYWEYLPNRYLSHLIGHESKGSLLYNFKLKGWANGLSSGASQLSPGFSEFNINIELTETGLKNYDLIIEDVFKYLKMLKIEKPQQWIFDELHTESLNSFKFKQKGPVASTVSRYAGQLQDLNYYSIPLNKPINDLKIDLVTKGEIPANDFLSLSISRKYDPELIEKILSYLNPDNFRIFLISKDILSNETNIQHEKWYDTEYILEDYNKIKDMDLLPLDPNLSLPEKNEFIPTNFDSVDCKSTKYPKLVEIDESSKIWFKSNSSLSGPRSAITIKFNLPGSTSTPLNSLYLSLFVELLDDELNSLSYYASLAGLHYNFNLAREGISLEIIGYSHKEKILLTKLIQTLNIFTNFKDEDSVWTEERKKRFDILKEKLLRSLKNFGFSTPYQQVGPIISSLVNENSWLIDDEISCFDAVDYTSLKHYSINLLKICFIEVLAIGNFDKSETITIHNIIKENLPTLNRSITLTQSQFTRGRSLFLENNSISHYIKPNDDDANINSCIELFIQIGLISNHKDRIMNELISQILHEPCFNRLRTIEQLGYVVFSGTRETRTTFGLRFLIQSERATFYLLERINKFIDKMGKFIQNKMTDDEFNKHVEALINKKEQKMKNLREERNFNWNRIASGYYDFDRNFSDVEFLKKFKKIDVIEYYNSKILNGSNNGKLVVHLQSQKLPETDPTKDLKDSILNFVYNKDEFDNVEYESEKVNEKIDNFFVDGKSISKETLTEFLNDEVFDDFPYKKELIEESLFNITKNWNNHEDNDGTLIDIVGEWKCSMPLTAAPSAKVEEKHCDKESEFKGKL</sequence>
<keyword evidence="5" id="KW-0862">Zinc</keyword>
<dbReference type="InterPro" id="IPR011249">
    <property type="entry name" value="Metalloenz_LuxS/M16"/>
</dbReference>
<dbReference type="SUPFAM" id="SSF63411">
    <property type="entry name" value="LuxS/MPP-like metallohydrolase"/>
    <property type="match status" value="4"/>
</dbReference>
<dbReference type="GO" id="GO:0004222">
    <property type="term" value="F:metalloendopeptidase activity"/>
    <property type="evidence" value="ECO:0007669"/>
    <property type="project" value="InterPro"/>
</dbReference>
<comment type="caution">
    <text evidence="12">The sequence shown here is derived from an EMBL/GenBank/DDBJ whole genome shotgun (WGS) entry which is preliminary data.</text>
</comment>
<dbReference type="Pfam" id="PF22456">
    <property type="entry name" value="PqqF-like_C_4"/>
    <property type="match status" value="1"/>
</dbReference>
<evidence type="ECO:0000259" key="9">
    <source>
        <dbReference type="Pfam" id="PF05193"/>
    </source>
</evidence>
<name>A0A9P6WME1_9ASCO</name>
<organism evidence="12 13">
    <name type="scientific">Pichia californica</name>
    <dbReference type="NCBI Taxonomy" id="460514"/>
    <lineage>
        <taxon>Eukaryota</taxon>
        <taxon>Fungi</taxon>
        <taxon>Dikarya</taxon>
        <taxon>Ascomycota</taxon>
        <taxon>Saccharomycotina</taxon>
        <taxon>Pichiomycetes</taxon>
        <taxon>Pichiales</taxon>
        <taxon>Pichiaceae</taxon>
        <taxon>Pichia</taxon>
    </lineage>
</organism>